<keyword evidence="3" id="KW-1185">Reference proteome</keyword>
<dbReference type="Proteomes" id="UP001597299">
    <property type="component" value="Unassembled WGS sequence"/>
</dbReference>
<name>A0ABW4Z5D7_9HYPH</name>
<protein>
    <submittedName>
        <fullName evidence="2">Uncharacterized protein</fullName>
    </submittedName>
</protein>
<feature type="region of interest" description="Disordered" evidence="1">
    <location>
        <begin position="78"/>
        <end position="105"/>
    </location>
</feature>
<dbReference type="EMBL" id="JBHUHD010000005">
    <property type="protein sequence ID" value="MFD2143831.1"/>
    <property type="molecule type" value="Genomic_DNA"/>
</dbReference>
<gene>
    <name evidence="2" type="ORF">ACFSNC_26140</name>
</gene>
<evidence type="ECO:0000313" key="2">
    <source>
        <dbReference type="EMBL" id="MFD2143831.1"/>
    </source>
</evidence>
<accession>A0ABW4Z5D7</accession>
<feature type="compositionally biased region" description="Basic residues" evidence="1">
    <location>
        <begin position="82"/>
        <end position="95"/>
    </location>
</feature>
<evidence type="ECO:0000256" key="1">
    <source>
        <dbReference type="SAM" id="MobiDB-lite"/>
    </source>
</evidence>
<comment type="caution">
    <text evidence="2">The sequence shown here is derived from an EMBL/GenBank/DDBJ whole genome shotgun (WGS) entry which is preliminary data.</text>
</comment>
<sequence length="105" mass="12023">MLALVSILAVSLDLLSLILDSLAEMAFRRKPPIHPIEAVLNEVKRQAVPLSIFFVSHLVAGRLHSLADMTLDRWEERQSPAWKRRHANARRRRRQALQDQGIPGR</sequence>
<organism evidence="2 3">
    <name type="scientific">Ancylobacter oerskovii</name>
    <dbReference type="NCBI Taxonomy" id="459519"/>
    <lineage>
        <taxon>Bacteria</taxon>
        <taxon>Pseudomonadati</taxon>
        <taxon>Pseudomonadota</taxon>
        <taxon>Alphaproteobacteria</taxon>
        <taxon>Hyphomicrobiales</taxon>
        <taxon>Xanthobacteraceae</taxon>
        <taxon>Ancylobacter</taxon>
    </lineage>
</organism>
<dbReference type="RefSeq" id="WP_213355297.1">
    <property type="nucleotide sequence ID" value="NZ_JAHBGB010000043.1"/>
</dbReference>
<reference evidence="3" key="1">
    <citation type="journal article" date="2019" name="Int. J. Syst. Evol. Microbiol.">
        <title>The Global Catalogue of Microorganisms (GCM) 10K type strain sequencing project: providing services to taxonomists for standard genome sequencing and annotation.</title>
        <authorList>
            <consortium name="The Broad Institute Genomics Platform"/>
            <consortium name="The Broad Institute Genome Sequencing Center for Infectious Disease"/>
            <person name="Wu L."/>
            <person name="Ma J."/>
        </authorList>
    </citation>
    <scope>NUCLEOTIDE SEQUENCE [LARGE SCALE GENOMIC DNA]</scope>
    <source>
        <strain evidence="3">CCM 7435</strain>
    </source>
</reference>
<proteinExistence type="predicted"/>
<evidence type="ECO:0000313" key="3">
    <source>
        <dbReference type="Proteomes" id="UP001597299"/>
    </source>
</evidence>